<reference evidence="4 5" key="1">
    <citation type="submission" date="2021-07" db="EMBL/GenBank/DDBJ databases">
        <title>The Aristolochia fimbriata genome: insights into angiosperm evolution, floral development and chemical biosynthesis.</title>
        <authorList>
            <person name="Jiao Y."/>
        </authorList>
    </citation>
    <scope>NUCLEOTIDE SEQUENCE [LARGE SCALE GENOMIC DNA]</scope>
    <source>
        <strain evidence="4">IBCAS-2021</strain>
        <tissue evidence="4">Leaf</tissue>
    </source>
</reference>
<dbReference type="EMBL" id="JAINDJ010000002">
    <property type="protein sequence ID" value="KAG9459263.1"/>
    <property type="molecule type" value="Genomic_DNA"/>
</dbReference>
<feature type="compositionally biased region" description="Polar residues" evidence="3">
    <location>
        <begin position="315"/>
        <end position="324"/>
    </location>
</feature>
<feature type="region of interest" description="Disordered" evidence="3">
    <location>
        <begin position="252"/>
        <end position="274"/>
    </location>
</feature>
<dbReference type="PANTHER" id="PTHR31342:SF10">
    <property type="entry name" value="CHUP1-LIKE PROTEIN"/>
    <property type="match status" value="1"/>
</dbReference>
<evidence type="ECO:0000256" key="1">
    <source>
        <dbReference type="ARBA" id="ARBA00023054"/>
    </source>
</evidence>
<feature type="compositionally biased region" description="Basic and acidic residues" evidence="3">
    <location>
        <begin position="259"/>
        <end position="274"/>
    </location>
</feature>
<feature type="region of interest" description="Disordered" evidence="3">
    <location>
        <begin position="399"/>
        <end position="430"/>
    </location>
</feature>
<evidence type="ECO:0000313" key="5">
    <source>
        <dbReference type="Proteomes" id="UP000825729"/>
    </source>
</evidence>
<evidence type="ECO:0000256" key="2">
    <source>
        <dbReference type="SAM" id="Coils"/>
    </source>
</evidence>
<organism evidence="4 5">
    <name type="scientific">Aristolochia fimbriata</name>
    <name type="common">White veined hardy Dutchman's pipe vine</name>
    <dbReference type="NCBI Taxonomy" id="158543"/>
    <lineage>
        <taxon>Eukaryota</taxon>
        <taxon>Viridiplantae</taxon>
        <taxon>Streptophyta</taxon>
        <taxon>Embryophyta</taxon>
        <taxon>Tracheophyta</taxon>
        <taxon>Spermatophyta</taxon>
        <taxon>Magnoliopsida</taxon>
        <taxon>Magnoliidae</taxon>
        <taxon>Piperales</taxon>
        <taxon>Aristolochiaceae</taxon>
        <taxon>Aristolochia</taxon>
    </lineage>
</organism>
<dbReference type="Proteomes" id="UP000825729">
    <property type="component" value="Unassembled WGS sequence"/>
</dbReference>
<feature type="region of interest" description="Disordered" evidence="3">
    <location>
        <begin position="315"/>
        <end position="378"/>
    </location>
</feature>
<evidence type="ECO:0008006" key="6">
    <source>
        <dbReference type="Google" id="ProtNLM"/>
    </source>
</evidence>
<protein>
    <recommendedName>
        <fullName evidence="6">Protein CHUP1, chloroplastic</fullName>
    </recommendedName>
</protein>
<feature type="coiled-coil region" evidence="2">
    <location>
        <begin position="218"/>
        <end position="245"/>
    </location>
</feature>
<dbReference type="GO" id="GO:0055028">
    <property type="term" value="C:cortical microtubule"/>
    <property type="evidence" value="ECO:0007669"/>
    <property type="project" value="TreeGrafter"/>
</dbReference>
<dbReference type="GO" id="GO:0072699">
    <property type="term" value="P:protein localization to cortical microtubule cytoskeleton"/>
    <property type="evidence" value="ECO:0007669"/>
    <property type="project" value="TreeGrafter"/>
</dbReference>
<proteinExistence type="predicted"/>
<keyword evidence="5" id="KW-1185">Reference proteome</keyword>
<dbReference type="InterPro" id="IPR040265">
    <property type="entry name" value="CHUP1/IPGA1-like"/>
</dbReference>
<evidence type="ECO:0000313" key="4">
    <source>
        <dbReference type="EMBL" id="KAG9459263.1"/>
    </source>
</evidence>
<keyword evidence="1 2" id="KW-0175">Coiled coil</keyword>
<dbReference type="AlphaFoldDB" id="A0AAV7FDR0"/>
<name>A0AAV7FDR0_ARIFI</name>
<accession>A0AAV7FDR0</accession>
<dbReference type="PANTHER" id="PTHR31342">
    <property type="entry name" value="PROTEIN CHUP1, CHLOROPLASTIC"/>
    <property type="match status" value="1"/>
</dbReference>
<gene>
    <name evidence="4" type="ORF">H6P81_003771</name>
</gene>
<evidence type="ECO:0000256" key="3">
    <source>
        <dbReference type="SAM" id="MobiDB-lite"/>
    </source>
</evidence>
<dbReference type="PROSITE" id="PS50890">
    <property type="entry name" value="PUA"/>
    <property type="match status" value="1"/>
</dbReference>
<comment type="caution">
    <text evidence="4">The sequence shown here is derived from an EMBL/GenBank/DDBJ whole genome shotgun (WGS) entry which is preliminary data.</text>
</comment>
<sequence>MKHDHMKLILIKGALPLAFSVAGIVLSVLMGRRRRRVEDPGRPVALPEDEEGNPVCPARSCNYSESIPSCSERSCEQMEMEMEDLGNGYRRKKENNIAGLLNHLNVLQEREKELEARIVRYISKKEREFALREGQNALESEIAQIESLGLKVEFMEAECRWLTEYLNVVSQVETAKSEIEILKRRTRKLWRANRRGLRALHQQAGCLRLLEAKSKEEKQGLEDTIMGLLQQINQLESDKRELMETLELRGISNPSASELQKREDGDREEPTKGVEEEKVLLRQIEQLQNDRLSNLEELIHLRWVNACLRHELWRTQEQQNSSEQEATRRPPITQFEEHERKGAAYDATGYDSESSSPAMENGGASATEVAGGRQHGTTKPILFQRLKKWVKKKERCKRGAAVSDVEDHCKSPRRLSLDDDAMGEPARNSC</sequence>
<feature type="coiled-coil region" evidence="2">
    <location>
        <begin position="75"/>
        <end position="158"/>
    </location>
</feature>